<dbReference type="EMBL" id="CM051395">
    <property type="protein sequence ID" value="KAJ4726345.1"/>
    <property type="molecule type" value="Genomic_DNA"/>
</dbReference>
<reference evidence="1 2" key="1">
    <citation type="journal article" date="2023" name="Science">
        <title>Complex scaffold remodeling in plant triterpene biosynthesis.</title>
        <authorList>
            <person name="De La Pena R."/>
            <person name="Hodgson H."/>
            <person name="Liu J.C."/>
            <person name="Stephenson M.J."/>
            <person name="Martin A.C."/>
            <person name="Owen C."/>
            <person name="Harkess A."/>
            <person name="Leebens-Mack J."/>
            <person name="Jimenez L.E."/>
            <person name="Osbourn A."/>
            <person name="Sattely E.S."/>
        </authorList>
    </citation>
    <scope>NUCLEOTIDE SEQUENCE [LARGE SCALE GENOMIC DNA]</scope>
    <source>
        <strain evidence="2">cv. JPN11</strain>
        <tissue evidence="1">Leaf</tissue>
    </source>
</reference>
<name>A0ACC1YUQ9_MELAZ</name>
<gene>
    <name evidence="1" type="ORF">OWV82_005073</name>
</gene>
<keyword evidence="2" id="KW-1185">Reference proteome</keyword>
<sequence length="298" mass="32794">MTGKEILHKIKRREQTMTSKEILHKMKEKVGLGSSAESGKGKSKMSKNISHGYHLVKGKAGHPMEDYVVAQFKQVDDNELGLFAIFDGHLSHEIPNYLKSHLFETILNEPDFWKEPENAVRRAYQITDTTILERAVDLGKGGSTAVTAILINCQKLVVANVGDSRAVICKKGIAKQLSVDHEPSTEKDSILGRGGFVSNFPGDVPRVDGQLAVARAFGDKSLKMHLSSEPHVVVEIIDDDTDCIILASDGLWKVMTNQEAADAIKHIKDARSAAKHLTEEALARKSTDDISCVVVRFQ</sequence>
<protein>
    <submittedName>
        <fullName evidence="1">Protein phosphatase 2C family protein</fullName>
    </submittedName>
</protein>
<organism evidence="1 2">
    <name type="scientific">Melia azedarach</name>
    <name type="common">Chinaberry tree</name>
    <dbReference type="NCBI Taxonomy" id="155640"/>
    <lineage>
        <taxon>Eukaryota</taxon>
        <taxon>Viridiplantae</taxon>
        <taxon>Streptophyta</taxon>
        <taxon>Embryophyta</taxon>
        <taxon>Tracheophyta</taxon>
        <taxon>Spermatophyta</taxon>
        <taxon>Magnoliopsida</taxon>
        <taxon>eudicotyledons</taxon>
        <taxon>Gunneridae</taxon>
        <taxon>Pentapetalae</taxon>
        <taxon>rosids</taxon>
        <taxon>malvids</taxon>
        <taxon>Sapindales</taxon>
        <taxon>Meliaceae</taxon>
        <taxon>Melia</taxon>
    </lineage>
</organism>
<evidence type="ECO:0000313" key="2">
    <source>
        <dbReference type="Proteomes" id="UP001164539"/>
    </source>
</evidence>
<comment type="caution">
    <text evidence="1">The sequence shown here is derived from an EMBL/GenBank/DDBJ whole genome shotgun (WGS) entry which is preliminary data.</text>
</comment>
<accession>A0ACC1YUQ9</accession>
<proteinExistence type="predicted"/>
<dbReference type="Proteomes" id="UP001164539">
    <property type="component" value="Chromosome 2"/>
</dbReference>
<evidence type="ECO:0000313" key="1">
    <source>
        <dbReference type="EMBL" id="KAJ4726345.1"/>
    </source>
</evidence>